<reference evidence="2 3" key="1">
    <citation type="submission" date="2024-01" db="EMBL/GenBank/DDBJ databases">
        <title>Novel species of the genus Luteimonas isolated from rivers.</title>
        <authorList>
            <person name="Lu H."/>
        </authorList>
    </citation>
    <scope>NUCLEOTIDE SEQUENCE [LARGE SCALE GENOMIC DNA]</scope>
    <source>
        <strain evidence="2 3">FXH3W</strain>
    </source>
</reference>
<sequence length="46" mass="5282">MNNTDRNQLAQRALRDPQVPGRNQVSQVTDLPLVHIVVRNTRNFKA</sequence>
<feature type="compositionally biased region" description="Polar residues" evidence="1">
    <location>
        <begin position="1"/>
        <end position="10"/>
    </location>
</feature>
<dbReference type="RefSeq" id="WP_331688756.1">
    <property type="nucleotide sequence ID" value="NZ_JAZHBN010000001.1"/>
</dbReference>
<organism evidence="2 3">
    <name type="scientific">Aquilutibacter rugosus</name>
    <dbReference type="NCBI Taxonomy" id="3115820"/>
    <lineage>
        <taxon>Bacteria</taxon>
        <taxon>Pseudomonadati</taxon>
        <taxon>Pseudomonadota</taxon>
        <taxon>Gammaproteobacteria</taxon>
        <taxon>Lysobacterales</taxon>
        <taxon>Lysobacteraceae</taxon>
        <taxon>Aquilutibacter</taxon>
    </lineage>
</organism>
<accession>A0ABU7V059</accession>
<evidence type="ECO:0000313" key="3">
    <source>
        <dbReference type="Proteomes" id="UP001356170"/>
    </source>
</evidence>
<evidence type="ECO:0000256" key="1">
    <source>
        <dbReference type="SAM" id="MobiDB-lite"/>
    </source>
</evidence>
<evidence type="ECO:0000313" key="2">
    <source>
        <dbReference type="EMBL" id="MEF2156137.1"/>
    </source>
</evidence>
<dbReference type="Proteomes" id="UP001356170">
    <property type="component" value="Unassembled WGS sequence"/>
</dbReference>
<dbReference type="EMBL" id="JAZHBO010000002">
    <property type="protein sequence ID" value="MEF2156137.1"/>
    <property type="molecule type" value="Genomic_DNA"/>
</dbReference>
<keyword evidence="3" id="KW-1185">Reference proteome</keyword>
<proteinExistence type="predicted"/>
<protein>
    <submittedName>
        <fullName evidence="2">Uncharacterized protein</fullName>
    </submittedName>
</protein>
<gene>
    <name evidence="2" type="ORF">V3390_07845</name>
</gene>
<feature type="region of interest" description="Disordered" evidence="1">
    <location>
        <begin position="1"/>
        <end position="26"/>
    </location>
</feature>
<comment type="caution">
    <text evidence="2">The sequence shown here is derived from an EMBL/GenBank/DDBJ whole genome shotgun (WGS) entry which is preliminary data.</text>
</comment>
<name>A0ABU7V059_9GAMM</name>